<name>A0ACA9KV88_9GLOM</name>
<sequence>FSKLSATRRMLHSKTYLKRTKKGNAIKAVKEHYLRDDIWCSVETCSLCKQEESILSANALFTQLVNKPHYIIPDAGVFINQIGFIEHQAVHDVIVLQTVYEEVRNLSFPIYNRLRIILCAFLVLSEISVSLFTRKRDTYTKRLKEESLDKWKNRVRWYSSHLREASNSRKNIEVVLLSDDMENINKAKADGLLAFSVKEYIGGMSDYPELMDMVESLVGVEKESRIPYEEGSIQGTVDGVETQIRIVGRQFLNRSIQGDTVAVQLLPKSEWKKTPTAAVIEDEEGDAAAELESDQPEGIDDDDAVEKPKPTGSATSMIPENVSVFPVDRRIPKIYIRTRQAKNLLGQRILVAIDSWPKESRNPLGHFVRALGSAGDKDTETEVLLLEHDIPFQDFTPQVLNNLPPEGTEWRAGTPLDEEAANRGTTVYLVDKRIDMLPALLGTSKELNSEAEILNVNFSKSVISSKASLTYEEAQMRIDDTRMQDDLTKGIRILNELAKKLRRRRMDRGALTLASPEVKFTLDFDSQDPVDVEMKELRETNALVEEFMLLANISVAEKIYSRFPKSALLRNHPSPFKEKLEELSRALGQFGLSIQHDSSKSLADSLDKAVIKGDQYFNTLLRIMTTRCMLPAAYICSGSVAPENYWHYGLATNIYTHFTSPIRRYPDIIVHRMLAASLNADSSYDRELTDARKMQELCESLNYRHRMAQMAARNSVELHTNIFFREKIEENDGYVVKILNNGFVVFIPKYGIEGVVCSPKSQKSSTAAPSPIVYNIHSNCLESTSETGSKISVKLFDQVTVQVKVKDLAENGGLRLKLHIELLKPFIPGLSGSKKKEVRDNGSGSGSGKRMKIKG</sequence>
<evidence type="ECO:0000313" key="1">
    <source>
        <dbReference type="EMBL" id="CAG8495533.1"/>
    </source>
</evidence>
<comment type="caution">
    <text evidence="1">The sequence shown here is derived from an EMBL/GenBank/DDBJ whole genome shotgun (WGS) entry which is preliminary data.</text>
</comment>
<evidence type="ECO:0000313" key="2">
    <source>
        <dbReference type="Proteomes" id="UP000789525"/>
    </source>
</evidence>
<protein>
    <submittedName>
        <fullName evidence="1">4014_t:CDS:1</fullName>
    </submittedName>
</protein>
<dbReference type="Proteomes" id="UP000789525">
    <property type="component" value="Unassembled WGS sequence"/>
</dbReference>
<reference evidence="1" key="1">
    <citation type="submission" date="2021-06" db="EMBL/GenBank/DDBJ databases">
        <authorList>
            <person name="Kallberg Y."/>
            <person name="Tangrot J."/>
            <person name="Rosling A."/>
        </authorList>
    </citation>
    <scope>NUCLEOTIDE SEQUENCE</scope>
    <source>
        <strain evidence="1">CL356</strain>
    </source>
</reference>
<gene>
    <name evidence="1" type="ORF">ACOLOM_LOCUS2566</name>
</gene>
<dbReference type="EMBL" id="CAJVPT010003418">
    <property type="protein sequence ID" value="CAG8495533.1"/>
    <property type="molecule type" value="Genomic_DNA"/>
</dbReference>
<keyword evidence="2" id="KW-1185">Reference proteome</keyword>
<feature type="non-terminal residue" evidence="1">
    <location>
        <position position="1"/>
    </location>
</feature>
<organism evidence="1 2">
    <name type="scientific">Acaulospora colombiana</name>
    <dbReference type="NCBI Taxonomy" id="27376"/>
    <lineage>
        <taxon>Eukaryota</taxon>
        <taxon>Fungi</taxon>
        <taxon>Fungi incertae sedis</taxon>
        <taxon>Mucoromycota</taxon>
        <taxon>Glomeromycotina</taxon>
        <taxon>Glomeromycetes</taxon>
        <taxon>Diversisporales</taxon>
        <taxon>Acaulosporaceae</taxon>
        <taxon>Acaulospora</taxon>
    </lineage>
</organism>
<proteinExistence type="predicted"/>
<accession>A0ACA9KV88</accession>